<dbReference type="AlphaFoldDB" id="A0A1X2HIK2"/>
<keyword evidence="2" id="KW-1185">Reference proteome</keyword>
<reference evidence="1 2" key="1">
    <citation type="submission" date="2016-07" db="EMBL/GenBank/DDBJ databases">
        <title>Pervasive Adenine N6-methylation of Active Genes in Fungi.</title>
        <authorList>
            <consortium name="DOE Joint Genome Institute"/>
            <person name="Mondo S.J."/>
            <person name="Dannebaum R.O."/>
            <person name="Kuo R.C."/>
            <person name="Labutti K."/>
            <person name="Haridas S."/>
            <person name="Kuo A."/>
            <person name="Salamov A."/>
            <person name="Ahrendt S.R."/>
            <person name="Lipzen A."/>
            <person name="Sullivan W."/>
            <person name="Andreopoulos W.B."/>
            <person name="Clum A."/>
            <person name="Lindquist E."/>
            <person name="Daum C."/>
            <person name="Ramamoorthy G.K."/>
            <person name="Gryganskyi A."/>
            <person name="Culley D."/>
            <person name="Magnuson J.K."/>
            <person name="James T.Y."/>
            <person name="O'Malley M.A."/>
            <person name="Stajich J.E."/>
            <person name="Spatafora J.W."/>
            <person name="Visel A."/>
            <person name="Grigoriev I.V."/>
        </authorList>
    </citation>
    <scope>NUCLEOTIDE SEQUENCE [LARGE SCALE GENOMIC DNA]</scope>
    <source>
        <strain evidence="1 2">NRRL 2496</strain>
    </source>
</reference>
<gene>
    <name evidence="1" type="ORF">BCR43DRAFT_210036</name>
</gene>
<evidence type="ECO:0000313" key="1">
    <source>
        <dbReference type="EMBL" id="ORY98878.1"/>
    </source>
</evidence>
<sequence>MCAWRVRCRSDSLELSSVHDKNKIARRARPRLLFCNARQIRTRLFSSGMGRGCRCGGGDGRLQSACAFRTSCLSALSPFWLCARRLLERFHIEEGPSVKTNKDNMATTIDAAV</sequence>
<dbReference type="EMBL" id="MCGN01000003">
    <property type="protein sequence ID" value="ORY98878.1"/>
    <property type="molecule type" value="Genomic_DNA"/>
</dbReference>
<name>A0A1X2HIK2_SYNRA</name>
<protein>
    <submittedName>
        <fullName evidence="1">Uncharacterized protein</fullName>
    </submittedName>
</protein>
<evidence type="ECO:0000313" key="2">
    <source>
        <dbReference type="Proteomes" id="UP000242180"/>
    </source>
</evidence>
<dbReference type="Proteomes" id="UP000242180">
    <property type="component" value="Unassembled WGS sequence"/>
</dbReference>
<dbReference type="InParanoid" id="A0A1X2HIK2"/>
<proteinExistence type="predicted"/>
<comment type="caution">
    <text evidence="1">The sequence shown here is derived from an EMBL/GenBank/DDBJ whole genome shotgun (WGS) entry which is preliminary data.</text>
</comment>
<organism evidence="1 2">
    <name type="scientific">Syncephalastrum racemosum</name>
    <name type="common">Filamentous fungus</name>
    <dbReference type="NCBI Taxonomy" id="13706"/>
    <lineage>
        <taxon>Eukaryota</taxon>
        <taxon>Fungi</taxon>
        <taxon>Fungi incertae sedis</taxon>
        <taxon>Mucoromycota</taxon>
        <taxon>Mucoromycotina</taxon>
        <taxon>Mucoromycetes</taxon>
        <taxon>Mucorales</taxon>
        <taxon>Syncephalastraceae</taxon>
        <taxon>Syncephalastrum</taxon>
    </lineage>
</organism>
<accession>A0A1X2HIK2</accession>